<gene>
    <name evidence="1" type="ORF">GCM10025862_26300</name>
</gene>
<evidence type="ECO:0000313" key="2">
    <source>
        <dbReference type="Proteomes" id="UP001157109"/>
    </source>
</evidence>
<sequence>MTGATDDVDDIVAAWRRERPDLDLGPLEVLSRVSRLARHLDLTRGETFAEHQLEGYEFDVLVALRRAGTPYQLSPGASSSRPSSPPAP</sequence>
<proteinExistence type="predicted"/>
<accession>A0ABQ6HSC2</accession>
<dbReference type="Proteomes" id="UP001157109">
    <property type="component" value="Unassembled WGS sequence"/>
</dbReference>
<dbReference type="Gene3D" id="1.10.10.10">
    <property type="entry name" value="Winged helix-like DNA-binding domain superfamily/Winged helix DNA-binding domain"/>
    <property type="match status" value="1"/>
</dbReference>
<organism evidence="1 2">
    <name type="scientific">Arsenicicoccus piscis</name>
    <dbReference type="NCBI Taxonomy" id="673954"/>
    <lineage>
        <taxon>Bacteria</taxon>
        <taxon>Bacillati</taxon>
        <taxon>Actinomycetota</taxon>
        <taxon>Actinomycetes</taxon>
        <taxon>Micrococcales</taxon>
        <taxon>Intrasporangiaceae</taxon>
        <taxon>Arsenicicoccus</taxon>
    </lineage>
</organism>
<protein>
    <submittedName>
        <fullName evidence="1">Uncharacterized protein</fullName>
    </submittedName>
</protein>
<name>A0ABQ6HSC2_9MICO</name>
<dbReference type="EMBL" id="BSUJ01000001">
    <property type="protein sequence ID" value="GMA20609.1"/>
    <property type="molecule type" value="Genomic_DNA"/>
</dbReference>
<evidence type="ECO:0000313" key="1">
    <source>
        <dbReference type="EMBL" id="GMA20609.1"/>
    </source>
</evidence>
<keyword evidence="2" id="KW-1185">Reference proteome</keyword>
<dbReference type="InterPro" id="IPR036388">
    <property type="entry name" value="WH-like_DNA-bd_sf"/>
</dbReference>
<comment type="caution">
    <text evidence="1">The sequence shown here is derived from an EMBL/GenBank/DDBJ whole genome shotgun (WGS) entry which is preliminary data.</text>
</comment>
<reference evidence="2" key="1">
    <citation type="journal article" date="2019" name="Int. J. Syst. Evol. Microbiol.">
        <title>The Global Catalogue of Microorganisms (GCM) 10K type strain sequencing project: providing services to taxonomists for standard genome sequencing and annotation.</title>
        <authorList>
            <consortium name="The Broad Institute Genomics Platform"/>
            <consortium name="The Broad Institute Genome Sequencing Center for Infectious Disease"/>
            <person name="Wu L."/>
            <person name="Ma J."/>
        </authorList>
    </citation>
    <scope>NUCLEOTIDE SEQUENCE [LARGE SCALE GENOMIC DNA]</scope>
    <source>
        <strain evidence="2">NBRC 105830</strain>
    </source>
</reference>